<feature type="non-terminal residue" evidence="1">
    <location>
        <position position="1"/>
    </location>
</feature>
<dbReference type="AlphaFoldDB" id="A0ABD0QLM7"/>
<keyword evidence="2" id="KW-1185">Reference proteome</keyword>
<gene>
    <name evidence="1" type="ORF">M9458_018621</name>
</gene>
<dbReference type="SUPFAM" id="SSF49899">
    <property type="entry name" value="Concanavalin A-like lectins/glucanases"/>
    <property type="match status" value="1"/>
</dbReference>
<evidence type="ECO:0000313" key="2">
    <source>
        <dbReference type="Proteomes" id="UP001529510"/>
    </source>
</evidence>
<protein>
    <submittedName>
        <fullName evidence="1">Uncharacterized protein</fullName>
    </submittedName>
</protein>
<comment type="caution">
    <text evidence="1">The sequence shown here is derived from an EMBL/GenBank/DDBJ whole genome shotgun (WGS) entry which is preliminary data.</text>
</comment>
<organism evidence="1 2">
    <name type="scientific">Cirrhinus mrigala</name>
    <name type="common">Mrigala</name>
    <dbReference type="NCBI Taxonomy" id="683832"/>
    <lineage>
        <taxon>Eukaryota</taxon>
        <taxon>Metazoa</taxon>
        <taxon>Chordata</taxon>
        <taxon>Craniata</taxon>
        <taxon>Vertebrata</taxon>
        <taxon>Euteleostomi</taxon>
        <taxon>Actinopterygii</taxon>
        <taxon>Neopterygii</taxon>
        <taxon>Teleostei</taxon>
        <taxon>Ostariophysi</taxon>
        <taxon>Cypriniformes</taxon>
        <taxon>Cyprinidae</taxon>
        <taxon>Labeoninae</taxon>
        <taxon>Labeonini</taxon>
        <taxon>Cirrhinus</taxon>
    </lineage>
</organism>
<sequence length="59" mass="6912">ESLTGRCYWEVEWNGQGARTSVVYKRISRKGMSKDGWFDYSENSWSLTCTPKRFTACHN</sequence>
<dbReference type="Gene3D" id="2.60.120.920">
    <property type="match status" value="1"/>
</dbReference>
<accession>A0ABD0QLM7</accession>
<proteinExistence type="predicted"/>
<dbReference type="InterPro" id="IPR043136">
    <property type="entry name" value="B30.2/SPRY_sf"/>
</dbReference>
<dbReference type="Proteomes" id="UP001529510">
    <property type="component" value="Unassembled WGS sequence"/>
</dbReference>
<feature type="non-terminal residue" evidence="1">
    <location>
        <position position="59"/>
    </location>
</feature>
<dbReference type="InterPro" id="IPR013320">
    <property type="entry name" value="ConA-like_dom_sf"/>
</dbReference>
<reference evidence="1 2" key="1">
    <citation type="submission" date="2024-05" db="EMBL/GenBank/DDBJ databases">
        <title>Genome sequencing and assembly of Indian major carp, Cirrhinus mrigala (Hamilton, 1822).</title>
        <authorList>
            <person name="Mohindra V."/>
            <person name="Chowdhury L.M."/>
            <person name="Lal K."/>
            <person name="Jena J.K."/>
        </authorList>
    </citation>
    <scope>NUCLEOTIDE SEQUENCE [LARGE SCALE GENOMIC DNA]</scope>
    <source>
        <strain evidence="1">CM1030</strain>
        <tissue evidence="1">Blood</tissue>
    </source>
</reference>
<evidence type="ECO:0000313" key="1">
    <source>
        <dbReference type="EMBL" id="KAL0186951.1"/>
    </source>
</evidence>
<name>A0ABD0QLM7_CIRMR</name>
<dbReference type="EMBL" id="JAMKFB020000008">
    <property type="protein sequence ID" value="KAL0186951.1"/>
    <property type="molecule type" value="Genomic_DNA"/>
</dbReference>